<dbReference type="AlphaFoldDB" id="A0A401GTW0"/>
<dbReference type="GeneID" id="38782575"/>
<sequence>MGEQAPVEMTSLFPTAVLIRIPNPFSNSQVRIIAQYLKTLHTLYPKVMSQNVRQRGSAVKSSSDLPPPRDRKKATAPISPPLSRVPLHRFVYYLALFAVIVSAFYTWRLFQWKAKVGGWWNLALGRRPPGMQSQGVSWPGGVAPTSTPPPSGGHASVEQRINELAAALGIASKDLASAIAGAVREHVPLASLSSTAAHETGDAVQYLINPTSASASETESDPGTPASRGIIKTVASAFEAVVGLDDSLNDLDGQ</sequence>
<dbReference type="EMBL" id="BFAD01000008">
    <property type="protein sequence ID" value="GBE85658.1"/>
    <property type="molecule type" value="Genomic_DNA"/>
</dbReference>
<evidence type="ECO:0000313" key="4">
    <source>
        <dbReference type="Proteomes" id="UP000287166"/>
    </source>
</evidence>
<keyword evidence="4" id="KW-1185">Reference proteome</keyword>
<dbReference type="RefSeq" id="XP_027616571.1">
    <property type="nucleotide sequence ID" value="XM_027760770.1"/>
</dbReference>
<feature type="compositionally biased region" description="Polar residues" evidence="1">
    <location>
        <begin position="54"/>
        <end position="64"/>
    </location>
</feature>
<evidence type="ECO:0000313" key="3">
    <source>
        <dbReference type="EMBL" id="GBE85658.1"/>
    </source>
</evidence>
<dbReference type="InParanoid" id="A0A401GTW0"/>
<feature type="region of interest" description="Disordered" evidence="1">
    <location>
        <begin position="54"/>
        <end position="78"/>
    </location>
</feature>
<proteinExistence type="predicted"/>
<dbReference type="Proteomes" id="UP000287166">
    <property type="component" value="Unassembled WGS sequence"/>
</dbReference>
<evidence type="ECO:0000256" key="1">
    <source>
        <dbReference type="SAM" id="MobiDB-lite"/>
    </source>
</evidence>
<gene>
    <name evidence="3" type="ORF">SCP_0801780</name>
</gene>
<reference evidence="3 4" key="1">
    <citation type="journal article" date="2018" name="Sci. Rep.">
        <title>Genome sequence of the cauliflower mushroom Sparassis crispa (Hanabiratake) and its association with beneficial usage.</title>
        <authorList>
            <person name="Kiyama R."/>
            <person name="Furutani Y."/>
            <person name="Kawaguchi K."/>
            <person name="Nakanishi T."/>
        </authorList>
    </citation>
    <scope>NUCLEOTIDE SEQUENCE [LARGE SCALE GENOMIC DNA]</scope>
</reference>
<evidence type="ECO:0000256" key="2">
    <source>
        <dbReference type="SAM" id="Phobius"/>
    </source>
</evidence>
<keyword evidence="2" id="KW-0812">Transmembrane</keyword>
<dbReference type="OrthoDB" id="3199651at2759"/>
<name>A0A401GTW0_9APHY</name>
<protein>
    <submittedName>
        <fullName evidence="3">Uncharacterized protein</fullName>
    </submittedName>
</protein>
<dbReference type="STRING" id="139825.A0A401GTW0"/>
<accession>A0A401GTW0</accession>
<comment type="caution">
    <text evidence="3">The sequence shown here is derived from an EMBL/GenBank/DDBJ whole genome shotgun (WGS) entry which is preliminary data.</text>
</comment>
<keyword evidence="2" id="KW-0472">Membrane</keyword>
<organism evidence="3 4">
    <name type="scientific">Sparassis crispa</name>
    <dbReference type="NCBI Taxonomy" id="139825"/>
    <lineage>
        <taxon>Eukaryota</taxon>
        <taxon>Fungi</taxon>
        <taxon>Dikarya</taxon>
        <taxon>Basidiomycota</taxon>
        <taxon>Agaricomycotina</taxon>
        <taxon>Agaricomycetes</taxon>
        <taxon>Polyporales</taxon>
        <taxon>Sparassidaceae</taxon>
        <taxon>Sparassis</taxon>
    </lineage>
</organism>
<feature type="transmembrane region" description="Helical" evidence="2">
    <location>
        <begin position="90"/>
        <end position="110"/>
    </location>
</feature>
<keyword evidence="2" id="KW-1133">Transmembrane helix</keyword>